<dbReference type="PANTHER" id="PTHR43775">
    <property type="entry name" value="FATTY ACID SYNTHASE"/>
    <property type="match status" value="1"/>
</dbReference>
<protein>
    <submittedName>
        <fullName evidence="4">Acyltransferase domain-containing protein</fullName>
    </submittedName>
</protein>
<dbReference type="Pfam" id="PF00698">
    <property type="entry name" value="Acyl_transf_1"/>
    <property type="match status" value="1"/>
</dbReference>
<dbReference type="SMART" id="SM00827">
    <property type="entry name" value="PKS_AT"/>
    <property type="match status" value="1"/>
</dbReference>
<feature type="domain" description="Malonyl-CoA:ACP transacylase (MAT)" evidence="3">
    <location>
        <begin position="17"/>
        <end position="313"/>
    </location>
</feature>
<accession>A0ABT5D2U8</accession>
<evidence type="ECO:0000313" key="4">
    <source>
        <dbReference type="EMBL" id="MDC0707420.1"/>
    </source>
</evidence>
<dbReference type="Proteomes" id="UP001221838">
    <property type="component" value="Unassembled WGS sequence"/>
</dbReference>
<keyword evidence="1" id="KW-0596">Phosphopantetheine</keyword>
<organism evidence="4 5">
    <name type="scientific">Stigmatella ashevillensis</name>
    <dbReference type="NCBI Taxonomy" id="2995309"/>
    <lineage>
        <taxon>Bacteria</taxon>
        <taxon>Pseudomonadati</taxon>
        <taxon>Myxococcota</taxon>
        <taxon>Myxococcia</taxon>
        <taxon>Myxococcales</taxon>
        <taxon>Cystobacterineae</taxon>
        <taxon>Archangiaceae</taxon>
        <taxon>Stigmatella</taxon>
    </lineage>
</organism>
<reference evidence="4 5" key="1">
    <citation type="submission" date="2022-11" db="EMBL/GenBank/DDBJ databases">
        <title>Minimal conservation of predation-associated metabolite biosynthetic gene clusters underscores biosynthetic potential of Myxococcota including descriptions for ten novel species: Archangium lansinium sp. nov., Myxococcus landrumus sp. nov., Nannocystis bai.</title>
        <authorList>
            <person name="Ahearne A."/>
            <person name="Stevens C."/>
            <person name="Dowd S."/>
        </authorList>
    </citation>
    <scope>NUCLEOTIDE SEQUENCE [LARGE SCALE GENOMIC DNA]</scope>
    <source>
        <strain evidence="4 5">NCWAL01</strain>
    </source>
</reference>
<dbReference type="Gene3D" id="3.40.366.10">
    <property type="entry name" value="Malonyl-Coenzyme A Acyl Carrier Protein, domain 2"/>
    <property type="match status" value="1"/>
</dbReference>
<dbReference type="InterPro" id="IPR001227">
    <property type="entry name" value="Ac_transferase_dom_sf"/>
</dbReference>
<keyword evidence="2" id="KW-0597">Phosphoprotein</keyword>
<dbReference type="SUPFAM" id="SSF52151">
    <property type="entry name" value="FabD/lysophospholipase-like"/>
    <property type="match status" value="1"/>
</dbReference>
<keyword evidence="5" id="KW-1185">Reference proteome</keyword>
<evidence type="ECO:0000256" key="1">
    <source>
        <dbReference type="ARBA" id="ARBA00022450"/>
    </source>
</evidence>
<sequence>MSKDSSRGVDPREIVFLFGGQGSQLYRMGEDLYRQNPTFRHWMERGDALIRRITGRSLIHELYEAGHRPSEPFDDLELTHPAIFVYEYALASALIDAGIQPTSVLGVSLGEVAACAIAGVIAFDETVPALGQQALELKRGCRAGGMIAIIAEPRTFTDSPVLSRRSVLAGVLGPTHYVIAVPDMWMADVEAHLLAREILYSILPVRQPFHSSWVEPPPPGAEAALARIRFAPPRLKVFSSRTAGMVLNPTAAHLWRAALDPMHFRNTVLELEAQGPFCFVDVSPSGTLANLVSANLVDSTSSVHAIGSPFGREAMALERVLVKLQAA</sequence>
<dbReference type="PANTHER" id="PTHR43775:SF37">
    <property type="entry name" value="SI:DKEY-61P9.11"/>
    <property type="match status" value="1"/>
</dbReference>
<dbReference type="InterPro" id="IPR016035">
    <property type="entry name" value="Acyl_Trfase/lysoPLipase"/>
</dbReference>
<name>A0ABT5D2U8_9BACT</name>
<evidence type="ECO:0000256" key="2">
    <source>
        <dbReference type="ARBA" id="ARBA00022553"/>
    </source>
</evidence>
<dbReference type="InterPro" id="IPR014043">
    <property type="entry name" value="Acyl_transferase_dom"/>
</dbReference>
<keyword evidence="4" id="KW-0012">Acyltransferase</keyword>
<comment type="caution">
    <text evidence="4">The sequence shown here is derived from an EMBL/GenBank/DDBJ whole genome shotgun (WGS) entry which is preliminary data.</text>
</comment>
<evidence type="ECO:0000313" key="5">
    <source>
        <dbReference type="Proteomes" id="UP001221838"/>
    </source>
</evidence>
<keyword evidence="4" id="KW-0808">Transferase</keyword>
<dbReference type="InterPro" id="IPR050091">
    <property type="entry name" value="PKS_NRPS_Biosynth_Enz"/>
</dbReference>
<proteinExistence type="predicted"/>
<dbReference type="RefSeq" id="WP_272134641.1">
    <property type="nucleotide sequence ID" value="NZ_JAQNDM010000001.1"/>
</dbReference>
<dbReference type="EMBL" id="JAQNDM010000001">
    <property type="protein sequence ID" value="MDC0707420.1"/>
    <property type="molecule type" value="Genomic_DNA"/>
</dbReference>
<evidence type="ECO:0000259" key="3">
    <source>
        <dbReference type="SMART" id="SM00827"/>
    </source>
</evidence>
<gene>
    <name evidence="4" type="ORF">POL68_02960</name>
</gene>
<dbReference type="GO" id="GO:0016746">
    <property type="term" value="F:acyltransferase activity"/>
    <property type="evidence" value="ECO:0007669"/>
    <property type="project" value="UniProtKB-KW"/>
</dbReference>